<organism evidence="25 26">
    <name type="scientific">[Clostridium] aminophilum</name>
    <dbReference type="NCBI Taxonomy" id="1526"/>
    <lineage>
        <taxon>Bacteria</taxon>
        <taxon>Bacillati</taxon>
        <taxon>Bacillota</taxon>
        <taxon>Clostridia</taxon>
        <taxon>Lachnospirales</taxon>
        <taxon>Lachnospiraceae</taxon>
    </lineage>
</organism>
<dbReference type="Pfam" id="PF02310">
    <property type="entry name" value="B12-binding"/>
    <property type="match status" value="1"/>
</dbReference>
<evidence type="ECO:0000256" key="19">
    <source>
        <dbReference type="PROSITE-ProRule" id="PRU00333"/>
    </source>
</evidence>
<dbReference type="Pfam" id="PF02574">
    <property type="entry name" value="S-methyl_trans"/>
    <property type="match status" value="1"/>
</dbReference>
<evidence type="ECO:0000256" key="5">
    <source>
        <dbReference type="ARBA" id="ARBA00010398"/>
    </source>
</evidence>
<keyword evidence="12" id="KW-0949">S-adenosyl-L-methionine</keyword>
<sequence>MRKNILDRIGKEWIFFDGGTGSILQEKGLQPGELPETWNLTHPGDIIDLHLGYLNAGSHVFNTNTFGANRLKYPENLDEIVTSAVRLAKEARSRAGRDEDAYIALDVGPTGKLLAPLGDLSFDDAVEIFGEVVRIGAREGADLVLIETMNDSYEAKAAVLAAKENCDLPVFITCVFDGSGKMLTGGTPESVTAMLEGLGVDALGTNCSLGPKQMIPIVERLVKAAHVPVLVNPNAGLPKSIDGKTVYDVDPDAFAGYMKTIAALGASGLGGCCGTTPEHIRKEIAAVSALPFRAPKPEKHTIISSFSQTVEIGGGAKPVIIGERINPTGKKRFKQALIEHDIDYIVEQGLQQEDAGAHVLDVNVGSPEIDEAELLDEVIIRLQSVLALPLQIDTANPAAMEKALRHYNGKALINSVNGKQEVMQAVFPLVKKYGGVIVGLALDEDGIPDNAAGRIRIAKKIYETAASYGILKEDVIIDGLCMTISSDPRSALTTLETVRRIRDELDGSSILGVSNISFGLPARELINSAFYTMALQNGLSCAIINPNNEPMMQAYRSFCALMNQDENFADFIGAYQDYKSPEKRIAESMALSAAKAGIESSKGSAGPSSGGSAGSAASGKDGSFAGGSSRLMEAIRRGMAAPAAEATRDALKERDALDIINEDLVPALDIVGQGFEKGTVFLPQLLMAADAAKEAFAVVKDAMAGSTQEVRGRIILATVKGDIHDIGKNIVKVLLENYGYDVIDLGKDVSPETIVETAIREDVKLVGLSALMTTTVVNMEETIRLLREKKPDCRIAVGGAVMTRDYSDRIGADCFGRDAMTTVRYADELCEKGLL</sequence>
<keyword evidence="15" id="KW-0486">Methionine biosynthesis</keyword>
<proteinExistence type="inferred from homology"/>
<feature type="domain" description="Pterin-binding" evidence="22">
    <location>
        <begin position="318"/>
        <end position="562"/>
    </location>
</feature>
<dbReference type="PANTHER" id="PTHR45833:SF1">
    <property type="entry name" value="METHIONINE SYNTHASE"/>
    <property type="match status" value="1"/>
</dbReference>
<feature type="binding site" evidence="19">
    <location>
        <position position="207"/>
    </location>
    <ligand>
        <name>Zn(2+)</name>
        <dbReference type="ChEBI" id="CHEBI:29105"/>
    </ligand>
</feature>
<comment type="function">
    <text evidence="17">Catalyzes the transfer of a methyl group from methyl-cobalamin to homocysteine, yielding enzyme-bound cob(I)alamin and methionine. Subsequently, remethylates the cofactor using methyltetrahydrofolate.</text>
</comment>
<comment type="cofactor">
    <cofactor evidence="2 19">
        <name>Zn(2+)</name>
        <dbReference type="ChEBI" id="CHEBI:29105"/>
    </cofactor>
</comment>
<dbReference type="PROSITE" id="PS50970">
    <property type="entry name" value="HCY"/>
    <property type="match status" value="1"/>
</dbReference>
<feature type="binding site" evidence="19">
    <location>
        <position position="272"/>
    </location>
    <ligand>
        <name>Zn(2+)</name>
        <dbReference type="ChEBI" id="CHEBI:29105"/>
    </ligand>
</feature>
<accession>A0A1I6J7U0</accession>
<dbReference type="AlphaFoldDB" id="A0A1I6J7U0"/>
<dbReference type="EC" id="2.1.1.13" evidence="6"/>
<keyword evidence="16" id="KW-0170">Cobalt</keyword>
<dbReference type="UniPathway" id="UPA00051">
    <property type="reaction ID" value="UER00081"/>
</dbReference>
<dbReference type="NCBIfam" id="NF005719">
    <property type="entry name" value="PRK07535.1"/>
    <property type="match status" value="1"/>
</dbReference>
<evidence type="ECO:0000256" key="18">
    <source>
        <dbReference type="ARBA" id="ARBA00031040"/>
    </source>
</evidence>
<dbReference type="GO" id="GO:0008705">
    <property type="term" value="F:methionine synthase activity"/>
    <property type="evidence" value="ECO:0007669"/>
    <property type="project" value="UniProtKB-EC"/>
</dbReference>
<evidence type="ECO:0000259" key="21">
    <source>
        <dbReference type="PROSITE" id="PS50970"/>
    </source>
</evidence>
<dbReference type="InterPro" id="IPR006158">
    <property type="entry name" value="Cobalamin-bd"/>
</dbReference>
<evidence type="ECO:0000313" key="26">
    <source>
        <dbReference type="Proteomes" id="UP000214760"/>
    </source>
</evidence>
<evidence type="ECO:0000259" key="23">
    <source>
        <dbReference type="PROSITE" id="PS51332"/>
    </source>
</evidence>
<keyword evidence="14 19" id="KW-0862">Zinc</keyword>
<evidence type="ECO:0000256" key="20">
    <source>
        <dbReference type="SAM" id="MobiDB-lite"/>
    </source>
</evidence>
<evidence type="ECO:0000256" key="3">
    <source>
        <dbReference type="ARBA" id="ARBA00001956"/>
    </source>
</evidence>
<dbReference type="SUPFAM" id="SSF82282">
    <property type="entry name" value="Homocysteine S-methyltransferase"/>
    <property type="match status" value="1"/>
</dbReference>
<comment type="similarity">
    <text evidence="5">Belongs to the vitamin-B12 dependent methionine synthase family.</text>
</comment>
<dbReference type="InterPro" id="IPR000489">
    <property type="entry name" value="Pterin-binding_dom"/>
</dbReference>
<evidence type="ECO:0000256" key="1">
    <source>
        <dbReference type="ARBA" id="ARBA00001700"/>
    </source>
</evidence>
<dbReference type="GO" id="GO:0046872">
    <property type="term" value="F:metal ion binding"/>
    <property type="evidence" value="ECO:0007669"/>
    <property type="project" value="UniProtKB-KW"/>
</dbReference>
<evidence type="ECO:0000256" key="10">
    <source>
        <dbReference type="ARBA" id="ARBA00022628"/>
    </source>
</evidence>
<keyword evidence="9" id="KW-0028">Amino-acid biosynthesis</keyword>
<dbReference type="Gene3D" id="3.40.50.280">
    <property type="entry name" value="Cobalamin-binding domain"/>
    <property type="match status" value="1"/>
</dbReference>
<evidence type="ECO:0000259" key="22">
    <source>
        <dbReference type="PROSITE" id="PS50972"/>
    </source>
</evidence>
<dbReference type="Proteomes" id="UP000214760">
    <property type="component" value="Unassembled WGS sequence"/>
</dbReference>
<keyword evidence="11 19" id="KW-0808">Transferase</keyword>
<reference evidence="25 26" key="1">
    <citation type="submission" date="2016-10" db="EMBL/GenBank/DDBJ databases">
        <authorList>
            <person name="de Groot N.N."/>
        </authorList>
    </citation>
    <scope>NUCLEOTIDE SEQUENCE [LARGE SCALE GENOMIC DNA]</scope>
    <source>
        <strain evidence="25 26">F</strain>
    </source>
</reference>
<keyword evidence="8 19" id="KW-0489">Methyltransferase</keyword>
<dbReference type="PANTHER" id="PTHR45833">
    <property type="entry name" value="METHIONINE SYNTHASE"/>
    <property type="match status" value="1"/>
</dbReference>
<evidence type="ECO:0000256" key="16">
    <source>
        <dbReference type="ARBA" id="ARBA00023285"/>
    </source>
</evidence>
<comment type="cofactor">
    <cofactor evidence="3">
        <name>methylcob(III)alamin</name>
        <dbReference type="ChEBI" id="CHEBI:28115"/>
    </cofactor>
</comment>
<dbReference type="PROSITE" id="PS50972">
    <property type="entry name" value="PTERIN_BINDING"/>
    <property type="match status" value="1"/>
</dbReference>
<evidence type="ECO:0000313" key="25">
    <source>
        <dbReference type="EMBL" id="SFR75043.1"/>
    </source>
</evidence>
<dbReference type="RefSeq" id="WP_031472311.1">
    <property type="nucleotide sequence ID" value="NZ_FOZC01000006.1"/>
</dbReference>
<feature type="domain" description="B12-binding N-terminal" evidence="24">
    <location>
        <begin position="618"/>
        <end position="711"/>
    </location>
</feature>
<evidence type="ECO:0000256" key="9">
    <source>
        <dbReference type="ARBA" id="ARBA00022605"/>
    </source>
</evidence>
<feature type="region of interest" description="Disordered" evidence="20">
    <location>
        <begin position="600"/>
        <end position="621"/>
    </location>
</feature>
<dbReference type="EMBL" id="FOZC01000006">
    <property type="protein sequence ID" value="SFR75043.1"/>
    <property type="molecule type" value="Genomic_DNA"/>
</dbReference>
<protein>
    <recommendedName>
        <fullName evidence="7">Methionine synthase</fullName>
        <ecNumber evidence="6">2.1.1.13</ecNumber>
    </recommendedName>
    <alternativeName>
        <fullName evidence="18">5-methyltetrahydrofolate--homocysteine methyltransferase</fullName>
    </alternativeName>
</protein>
<name>A0A1I6J7U0_9FIRM</name>
<evidence type="ECO:0000256" key="2">
    <source>
        <dbReference type="ARBA" id="ARBA00001947"/>
    </source>
</evidence>
<dbReference type="Pfam" id="PF02607">
    <property type="entry name" value="B12-binding_2"/>
    <property type="match status" value="1"/>
</dbReference>
<dbReference type="InterPro" id="IPR036589">
    <property type="entry name" value="HCY_dom_sf"/>
</dbReference>
<dbReference type="Gene3D" id="3.20.20.20">
    <property type="entry name" value="Dihydropteroate synthase-like"/>
    <property type="match status" value="1"/>
</dbReference>
<dbReference type="InterPro" id="IPR011005">
    <property type="entry name" value="Dihydropteroate_synth-like_sf"/>
</dbReference>
<comment type="catalytic activity">
    <reaction evidence="1">
        <text>(6S)-5-methyl-5,6,7,8-tetrahydrofolate + L-homocysteine = (6S)-5,6,7,8-tetrahydrofolate + L-methionine</text>
        <dbReference type="Rhea" id="RHEA:11172"/>
        <dbReference type="ChEBI" id="CHEBI:18608"/>
        <dbReference type="ChEBI" id="CHEBI:57453"/>
        <dbReference type="ChEBI" id="CHEBI:57844"/>
        <dbReference type="ChEBI" id="CHEBI:58199"/>
        <dbReference type="EC" id="2.1.1.13"/>
    </reaction>
</comment>
<dbReference type="PROSITE" id="PS51332">
    <property type="entry name" value="B12_BINDING"/>
    <property type="match status" value="1"/>
</dbReference>
<evidence type="ECO:0000256" key="14">
    <source>
        <dbReference type="ARBA" id="ARBA00022833"/>
    </source>
</evidence>
<evidence type="ECO:0000256" key="13">
    <source>
        <dbReference type="ARBA" id="ARBA00022723"/>
    </source>
</evidence>
<keyword evidence="13 19" id="KW-0479">Metal-binding</keyword>
<dbReference type="Gene3D" id="3.20.20.330">
    <property type="entry name" value="Homocysteine-binding-like domain"/>
    <property type="match status" value="1"/>
</dbReference>
<evidence type="ECO:0000256" key="4">
    <source>
        <dbReference type="ARBA" id="ARBA00005178"/>
    </source>
</evidence>
<feature type="binding site" evidence="19">
    <location>
        <position position="273"/>
    </location>
    <ligand>
        <name>Zn(2+)</name>
        <dbReference type="ChEBI" id="CHEBI:29105"/>
    </ligand>
</feature>
<evidence type="ECO:0000259" key="24">
    <source>
        <dbReference type="PROSITE" id="PS51337"/>
    </source>
</evidence>
<feature type="domain" description="B12-binding" evidence="23">
    <location>
        <begin position="711"/>
        <end position="835"/>
    </location>
</feature>
<gene>
    <name evidence="25" type="ORF">SAMN02910262_01267</name>
</gene>
<dbReference type="InterPro" id="IPR036724">
    <property type="entry name" value="Cobalamin-bd_sf"/>
</dbReference>
<dbReference type="InterPro" id="IPR036594">
    <property type="entry name" value="Meth_synthase_dom"/>
</dbReference>
<dbReference type="SUPFAM" id="SSF47644">
    <property type="entry name" value="Methionine synthase domain"/>
    <property type="match status" value="1"/>
</dbReference>
<evidence type="ECO:0000256" key="8">
    <source>
        <dbReference type="ARBA" id="ARBA00022603"/>
    </source>
</evidence>
<evidence type="ECO:0000256" key="7">
    <source>
        <dbReference type="ARBA" id="ARBA00013998"/>
    </source>
</evidence>
<dbReference type="SMART" id="SM01018">
    <property type="entry name" value="B12-binding_2"/>
    <property type="match status" value="1"/>
</dbReference>
<dbReference type="GO" id="GO:0032259">
    <property type="term" value="P:methylation"/>
    <property type="evidence" value="ECO:0007669"/>
    <property type="project" value="UniProtKB-KW"/>
</dbReference>
<dbReference type="GO" id="GO:0031419">
    <property type="term" value="F:cobalamin binding"/>
    <property type="evidence" value="ECO:0007669"/>
    <property type="project" value="UniProtKB-KW"/>
</dbReference>
<evidence type="ECO:0000256" key="6">
    <source>
        <dbReference type="ARBA" id="ARBA00012032"/>
    </source>
</evidence>
<evidence type="ECO:0000256" key="11">
    <source>
        <dbReference type="ARBA" id="ARBA00022679"/>
    </source>
</evidence>
<evidence type="ECO:0000256" key="12">
    <source>
        <dbReference type="ARBA" id="ARBA00022691"/>
    </source>
</evidence>
<dbReference type="Pfam" id="PF00809">
    <property type="entry name" value="Pterin_bind"/>
    <property type="match status" value="1"/>
</dbReference>
<dbReference type="PROSITE" id="PS51337">
    <property type="entry name" value="B12_BINDING_NTER"/>
    <property type="match status" value="1"/>
</dbReference>
<dbReference type="PIRSF" id="PIRSF037472">
    <property type="entry name" value="DHPS_mtfrase"/>
    <property type="match status" value="1"/>
</dbReference>
<dbReference type="GO" id="GO:0005829">
    <property type="term" value="C:cytosol"/>
    <property type="evidence" value="ECO:0007669"/>
    <property type="project" value="TreeGrafter"/>
</dbReference>
<dbReference type="InterPro" id="IPR050554">
    <property type="entry name" value="Met_Synthase/Corrinoid"/>
</dbReference>
<dbReference type="GO" id="GO:0050667">
    <property type="term" value="P:homocysteine metabolic process"/>
    <property type="evidence" value="ECO:0007669"/>
    <property type="project" value="TreeGrafter"/>
</dbReference>
<dbReference type="InterPro" id="IPR017215">
    <property type="entry name" value="MetH_bac"/>
</dbReference>
<evidence type="ECO:0000256" key="15">
    <source>
        <dbReference type="ARBA" id="ARBA00023167"/>
    </source>
</evidence>
<dbReference type="GO" id="GO:0046653">
    <property type="term" value="P:tetrahydrofolate metabolic process"/>
    <property type="evidence" value="ECO:0007669"/>
    <property type="project" value="TreeGrafter"/>
</dbReference>
<keyword evidence="10" id="KW-0846">Cobalamin</keyword>
<dbReference type="InterPro" id="IPR003726">
    <property type="entry name" value="HCY_dom"/>
</dbReference>
<feature type="domain" description="Hcy-binding" evidence="21">
    <location>
        <begin position="2"/>
        <end position="287"/>
    </location>
</feature>
<dbReference type="Gene3D" id="1.10.1240.10">
    <property type="entry name" value="Methionine synthase domain"/>
    <property type="match status" value="1"/>
</dbReference>
<comment type="pathway">
    <text evidence="4">Amino-acid biosynthesis; L-methionine biosynthesis via de novo pathway; L-methionine from L-homocysteine (MetH route): step 1/1.</text>
</comment>
<evidence type="ECO:0000256" key="17">
    <source>
        <dbReference type="ARBA" id="ARBA00025552"/>
    </source>
</evidence>
<dbReference type="SUPFAM" id="SSF51717">
    <property type="entry name" value="Dihydropteroate synthetase-like"/>
    <property type="match status" value="1"/>
</dbReference>
<dbReference type="SUPFAM" id="SSF52242">
    <property type="entry name" value="Cobalamin (vitamin B12)-binding domain"/>
    <property type="match status" value="1"/>
</dbReference>
<dbReference type="InterPro" id="IPR003759">
    <property type="entry name" value="Cbl-bd_cap"/>
</dbReference>